<dbReference type="InterPro" id="IPR018961">
    <property type="entry name" value="DnaJ_homolog_subfam-C_membr-28"/>
</dbReference>
<organism evidence="2 3">
    <name type="scientific">Beggiatoa leptomitoformis</name>
    <dbReference type="NCBI Taxonomy" id="288004"/>
    <lineage>
        <taxon>Bacteria</taxon>
        <taxon>Pseudomonadati</taxon>
        <taxon>Pseudomonadota</taxon>
        <taxon>Gammaproteobacteria</taxon>
        <taxon>Thiotrichales</taxon>
        <taxon>Thiotrichaceae</taxon>
        <taxon>Beggiatoa</taxon>
    </lineage>
</organism>
<dbReference type="OrthoDB" id="9798476at2"/>
<dbReference type="STRING" id="288004.AL038_15685"/>
<dbReference type="KEGG" id="blep:AL038_15685"/>
<dbReference type="Pfam" id="PF09350">
    <property type="entry name" value="DJC28_CD"/>
    <property type="match status" value="1"/>
</dbReference>
<dbReference type="InterPro" id="IPR052573">
    <property type="entry name" value="DnaJ_C_subfamily_28"/>
</dbReference>
<protein>
    <submittedName>
        <fullName evidence="2">DUF1992 domain-containing protein</fullName>
    </submittedName>
</protein>
<dbReference type="AlphaFoldDB" id="A0A2N9YE85"/>
<dbReference type="PANTHER" id="PTHR39158:SF1">
    <property type="entry name" value="DNAJ HOMOLOG SUBFAMILY C MEMBER 28"/>
    <property type="match status" value="1"/>
</dbReference>
<reference evidence="3" key="1">
    <citation type="submission" date="2016-12" db="EMBL/GenBank/DDBJ databases">
        <title>Complete Genome Sequence of Beggiatoa leptomitiformis D-401.</title>
        <authorList>
            <person name="Fomenkov A."/>
            <person name="Vincze T."/>
            <person name="Grabovich M."/>
            <person name="Anton B.P."/>
            <person name="Dubinina G."/>
            <person name="Orlova M."/>
            <person name="Belousova E."/>
            <person name="Roberts R.J."/>
        </authorList>
    </citation>
    <scope>NUCLEOTIDE SEQUENCE [LARGE SCALE GENOMIC DNA]</scope>
    <source>
        <strain evidence="3">D-401</strain>
    </source>
</reference>
<name>A0A2N9YE85_9GAMM</name>
<dbReference type="EMBL" id="CP018889">
    <property type="protein sequence ID" value="AUI68756.1"/>
    <property type="molecule type" value="Genomic_DNA"/>
</dbReference>
<feature type="domain" description="DnaJ homologue subfamily C member 28 conserved" evidence="1">
    <location>
        <begin position="7"/>
        <end position="73"/>
    </location>
</feature>
<dbReference type="PANTHER" id="PTHR39158">
    <property type="entry name" value="OS08G0560600 PROTEIN"/>
    <property type="match status" value="1"/>
</dbReference>
<proteinExistence type="predicted"/>
<evidence type="ECO:0000259" key="1">
    <source>
        <dbReference type="Pfam" id="PF09350"/>
    </source>
</evidence>
<accession>A0A2N9YE85</accession>
<sequence length="122" mass="13834">MVNIDKIAEAYILEAIEKGELDNLAGMGKPLELEDLSHVPEELRMAYKILKNAGCVPEEVQLRKDIMQLQTLLQTVDDEKTRTQAVKRLNLLFAKLGNQRAGSLQAMDTQYYQKTVDKLLSE</sequence>
<keyword evidence="3" id="KW-1185">Reference proteome</keyword>
<gene>
    <name evidence="2" type="ORF">BLE401_08570</name>
</gene>
<dbReference type="Proteomes" id="UP000234271">
    <property type="component" value="Chromosome"/>
</dbReference>
<evidence type="ECO:0000313" key="2">
    <source>
        <dbReference type="EMBL" id="AUI68756.1"/>
    </source>
</evidence>
<evidence type="ECO:0000313" key="3">
    <source>
        <dbReference type="Proteomes" id="UP000234271"/>
    </source>
</evidence>
<dbReference type="RefSeq" id="WP_062154412.1">
    <property type="nucleotide sequence ID" value="NZ_CP012373.2"/>
</dbReference>